<dbReference type="GO" id="GO:0003824">
    <property type="term" value="F:catalytic activity"/>
    <property type="evidence" value="ECO:0007669"/>
    <property type="project" value="UniProtKB-KW"/>
</dbReference>
<dbReference type="AlphaFoldDB" id="A0A9W6XEP7"/>
<dbReference type="EMBL" id="BSXT01000978">
    <property type="protein sequence ID" value="GMF36952.1"/>
    <property type="molecule type" value="Genomic_DNA"/>
</dbReference>
<dbReference type="InterPro" id="IPR043502">
    <property type="entry name" value="DNA/RNA_pol_sf"/>
</dbReference>
<evidence type="ECO:0000259" key="2">
    <source>
        <dbReference type="PROSITE" id="PS50878"/>
    </source>
</evidence>
<reference evidence="3" key="1">
    <citation type="submission" date="2023-04" db="EMBL/GenBank/DDBJ databases">
        <title>Phytophthora fragariaefolia NBRC 109709.</title>
        <authorList>
            <person name="Ichikawa N."/>
            <person name="Sato H."/>
            <person name="Tonouchi N."/>
        </authorList>
    </citation>
    <scope>NUCLEOTIDE SEQUENCE</scope>
    <source>
        <strain evidence="3">NBRC 109709</strain>
    </source>
</reference>
<proteinExistence type="predicted"/>
<comment type="caution">
    <text evidence="3">The sequence shown here is derived from an EMBL/GenBank/DDBJ whole genome shotgun (WGS) entry which is preliminary data.</text>
</comment>
<dbReference type="CDD" id="cd09274">
    <property type="entry name" value="RNase_HI_RT_Ty3"/>
    <property type="match status" value="1"/>
</dbReference>
<dbReference type="Gene3D" id="3.10.10.10">
    <property type="entry name" value="HIV Type 1 Reverse Transcriptase, subunit A, domain 1"/>
    <property type="match status" value="1"/>
</dbReference>
<dbReference type="InterPro" id="IPR050951">
    <property type="entry name" value="Retrovirus_Pol_polyprotein"/>
</dbReference>
<dbReference type="SUPFAM" id="SSF56672">
    <property type="entry name" value="DNA/RNA polymerases"/>
    <property type="match status" value="1"/>
</dbReference>
<name>A0A9W6XEP7_9STRA</name>
<feature type="domain" description="Reverse transcriptase" evidence="2">
    <location>
        <begin position="90"/>
        <end position="310"/>
    </location>
</feature>
<keyword evidence="4" id="KW-1185">Reference proteome</keyword>
<dbReference type="Pfam" id="PF17919">
    <property type="entry name" value="RT_RNaseH_2"/>
    <property type="match status" value="1"/>
</dbReference>
<dbReference type="Gene3D" id="3.30.70.270">
    <property type="match status" value="2"/>
</dbReference>
<accession>A0A9W6XEP7</accession>
<dbReference type="PANTHER" id="PTHR37984">
    <property type="entry name" value="PROTEIN CBG26694"/>
    <property type="match status" value="1"/>
</dbReference>
<dbReference type="CDD" id="cd01647">
    <property type="entry name" value="RT_LTR"/>
    <property type="match status" value="1"/>
</dbReference>
<dbReference type="PROSITE" id="PS50878">
    <property type="entry name" value="RT_POL"/>
    <property type="match status" value="1"/>
</dbReference>
<protein>
    <submittedName>
        <fullName evidence="3">Unnamed protein product</fullName>
    </submittedName>
</protein>
<evidence type="ECO:0000313" key="3">
    <source>
        <dbReference type="EMBL" id="GMF36952.1"/>
    </source>
</evidence>
<dbReference type="InterPro" id="IPR043128">
    <property type="entry name" value="Rev_trsase/Diguanyl_cyclase"/>
</dbReference>
<dbReference type="InterPro" id="IPR000477">
    <property type="entry name" value="RT_dom"/>
</dbReference>
<organism evidence="3 4">
    <name type="scientific">Phytophthora fragariaefolia</name>
    <dbReference type="NCBI Taxonomy" id="1490495"/>
    <lineage>
        <taxon>Eukaryota</taxon>
        <taxon>Sar</taxon>
        <taxon>Stramenopiles</taxon>
        <taxon>Oomycota</taxon>
        <taxon>Peronosporomycetes</taxon>
        <taxon>Peronosporales</taxon>
        <taxon>Peronosporaceae</taxon>
        <taxon>Phytophthora</taxon>
    </lineage>
</organism>
<dbReference type="Pfam" id="PF00078">
    <property type="entry name" value="RVT_1"/>
    <property type="match status" value="1"/>
</dbReference>
<evidence type="ECO:0000256" key="1">
    <source>
        <dbReference type="ARBA" id="ARBA00023268"/>
    </source>
</evidence>
<gene>
    <name evidence="3" type="ORF">Pfra01_001021100</name>
</gene>
<evidence type="ECO:0000313" key="4">
    <source>
        <dbReference type="Proteomes" id="UP001165121"/>
    </source>
</evidence>
<dbReference type="OrthoDB" id="110067at2759"/>
<dbReference type="Proteomes" id="UP001165121">
    <property type="component" value="Unassembled WGS sequence"/>
</dbReference>
<sequence length="532" mass="60795">MDENVLEEFRKQRASRLGSEILKNPKGPVYPLMKEFEDVVSKDPPPQLPPDRGIRHEIDLVPGTKYCVTRQWPLPREQREVIYAFFTAKAKAGMVRESKSPHSSPTFCVRKPNGKWRLVHAYNKLNSVTVPAQTPIPRKDVLLNNMAGCTLYSALDLVDGYYQILRRESDIPLTAVSTPSRMLWEWLVMPQGLSNAPPTFNRLVAQLFRPLRAFAQTYFDDLFVHSRAENGQTAMEVHLGYLRRVFEVMRAKKLYANIDKCVFGAEEIKVLGCFVSCAGVRADPEKVKAIAAWPTPRSQKDLRKWLGLANYLHKYSAGYAGLAKPLSNLLKKDTDWRWERQHQEAFDSIKASLQRAPILALPDESKPFSVVCGASDYAIGCALLQSDEDGHERVISFQSRQLKAAERNYPVHDKKLLAMKYALVKFRVQLLGSRPFVVFTHHASLRTATNSPHLSQRMARWLSFVAEYNIRVEYNRASSMCLPMHCRADPTMSWFILVGSQRIFTIGYAYRIEMMRALPLWCDSSLQVKTPR</sequence>
<dbReference type="PANTHER" id="PTHR37984:SF5">
    <property type="entry name" value="PROTEIN NYNRIN-LIKE"/>
    <property type="match status" value="1"/>
</dbReference>
<dbReference type="FunFam" id="3.30.70.270:FF:000063">
    <property type="entry name" value="Zinc knuckle domaincontaining protein"/>
    <property type="match status" value="1"/>
</dbReference>
<dbReference type="InterPro" id="IPR041577">
    <property type="entry name" value="RT_RNaseH_2"/>
</dbReference>
<keyword evidence="1" id="KW-0511">Multifunctional enzyme</keyword>